<keyword evidence="3" id="KW-1185">Reference proteome</keyword>
<dbReference type="AlphaFoldDB" id="A0AAE1WMH1"/>
<feature type="compositionally biased region" description="Polar residues" evidence="1">
    <location>
        <begin position="209"/>
        <end position="219"/>
    </location>
</feature>
<proteinExistence type="predicted"/>
<protein>
    <submittedName>
        <fullName evidence="2">Uncharacterized protein</fullName>
    </submittedName>
</protein>
<reference evidence="2" key="2">
    <citation type="journal article" date="2024" name="Plant">
        <title>Genomic evolution and insights into agronomic trait innovations of Sesamum species.</title>
        <authorList>
            <person name="Miao H."/>
            <person name="Wang L."/>
            <person name="Qu L."/>
            <person name="Liu H."/>
            <person name="Sun Y."/>
            <person name="Le M."/>
            <person name="Wang Q."/>
            <person name="Wei S."/>
            <person name="Zheng Y."/>
            <person name="Lin W."/>
            <person name="Duan Y."/>
            <person name="Cao H."/>
            <person name="Xiong S."/>
            <person name="Wang X."/>
            <person name="Wei L."/>
            <person name="Li C."/>
            <person name="Ma Q."/>
            <person name="Ju M."/>
            <person name="Zhao R."/>
            <person name="Li G."/>
            <person name="Mu C."/>
            <person name="Tian Q."/>
            <person name="Mei H."/>
            <person name="Zhang T."/>
            <person name="Gao T."/>
            <person name="Zhang H."/>
        </authorList>
    </citation>
    <scope>NUCLEOTIDE SEQUENCE</scope>
    <source>
        <strain evidence="2">K16</strain>
    </source>
</reference>
<organism evidence="2 3">
    <name type="scientific">Sesamum angolense</name>
    <dbReference type="NCBI Taxonomy" id="2727404"/>
    <lineage>
        <taxon>Eukaryota</taxon>
        <taxon>Viridiplantae</taxon>
        <taxon>Streptophyta</taxon>
        <taxon>Embryophyta</taxon>
        <taxon>Tracheophyta</taxon>
        <taxon>Spermatophyta</taxon>
        <taxon>Magnoliopsida</taxon>
        <taxon>eudicotyledons</taxon>
        <taxon>Gunneridae</taxon>
        <taxon>Pentapetalae</taxon>
        <taxon>asterids</taxon>
        <taxon>lamiids</taxon>
        <taxon>Lamiales</taxon>
        <taxon>Pedaliaceae</taxon>
        <taxon>Sesamum</taxon>
    </lineage>
</organism>
<dbReference type="Proteomes" id="UP001289374">
    <property type="component" value="Unassembled WGS sequence"/>
</dbReference>
<sequence>MNASGSSSFNSSTPNFDNLLLQSLMSRLQLRPHASPPSSSVKSLEDLLFSDLLLNLSESDSDSDNEGSSSSPKTQLAKEESRLEKEIVRTILSGEIEKLKPNSGQAISIGEHHICVGFQEETGSDYRVGEWHGHIMLFDEENGYTPEYIYGNYFERVGAAKRKMKEETAKKESDDDEKETEEEKVGNMGLKELIDSGESGNGRILHRNLNANSGSPRFI</sequence>
<evidence type="ECO:0000313" key="3">
    <source>
        <dbReference type="Proteomes" id="UP001289374"/>
    </source>
</evidence>
<dbReference type="PANTHER" id="PTHR35286">
    <property type="entry name" value="EXPRESSED PROTEIN"/>
    <property type="match status" value="1"/>
</dbReference>
<reference evidence="2" key="1">
    <citation type="submission" date="2020-06" db="EMBL/GenBank/DDBJ databases">
        <authorList>
            <person name="Li T."/>
            <person name="Hu X."/>
            <person name="Zhang T."/>
            <person name="Song X."/>
            <person name="Zhang H."/>
            <person name="Dai N."/>
            <person name="Sheng W."/>
            <person name="Hou X."/>
            <person name="Wei L."/>
        </authorList>
    </citation>
    <scope>NUCLEOTIDE SEQUENCE</scope>
    <source>
        <strain evidence="2">K16</strain>
        <tissue evidence="2">Leaf</tissue>
    </source>
</reference>
<gene>
    <name evidence="2" type="ORF">Sango_1462900</name>
</gene>
<evidence type="ECO:0000256" key="1">
    <source>
        <dbReference type="SAM" id="MobiDB-lite"/>
    </source>
</evidence>
<dbReference type="EMBL" id="JACGWL010000008">
    <property type="protein sequence ID" value="KAK4396263.1"/>
    <property type="molecule type" value="Genomic_DNA"/>
</dbReference>
<dbReference type="PANTHER" id="PTHR35286:SF1">
    <property type="entry name" value="EXPRESSED PROTEIN"/>
    <property type="match status" value="1"/>
</dbReference>
<feature type="region of interest" description="Disordered" evidence="1">
    <location>
        <begin position="167"/>
        <end position="219"/>
    </location>
</feature>
<accession>A0AAE1WMH1</accession>
<name>A0AAE1WMH1_9LAMI</name>
<feature type="region of interest" description="Disordered" evidence="1">
    <location>
        <begin position="59"/>
        <end position="82"/>
    </location>
</feature>
<evidence type="ECO:0000313" key="2">
    <source>
        <dbReference type="EMBL" id="KAK4396263.1"/>
    </source>
</evidence>
<comment type="caution">
    <text evidence="2">The sequence shown here is derived from an EMBL/GenBank/DDBJ whole genome shotgun (WGS) entry which is preliminary data.</text>
</comment>